<dbReference type="Proteomes" id="UP000095192">
    <property type="component" value="Unassembled WGS sequence"/>
</dbReference>
<gene>
    <name evidence="1" type="ORF">cyc_08240</name>
</gene>
<dbReference type="EMBL" id="JROU02002083">
    <property type="protein sequence ID" value="OEH74258.1"/>
    <property type="molecule type" value="Genomic_DNA"/>
</dbReference>
<evidence type="ECO:0000313" key="1">
    <source>
        <dbReference type="EMBL" id="OEH74258.1"/>
    </source>
</evidence>
<accession>A0A1D3CST3</accession>
<reference evidence="1 2" key="1">
    <citation type="journal article" date="2016" name="BMC Genomics">
        <title>Comparative genomics reveals Cyclospora cayetanensis possesses coccidia-like metabolism and invasion components but unique surface antigens.</title>
        <authorList>
            <person name="Liu S."/>
            <person name="Wang L."/>
            <person name="Zheng H."/>
            <person name="Xu Z."/>
            <person name="Roellig D.M."/>
            <person name="Li N."/>
            <person name="Frace M.A."/>
            <person name="Tang K."/>
            <person name="Arrowood M.J."/>
            <person name="Moss D.M."/>
            <person name="Zhang L."/>
            <person name="Feng Y."/>
            <person name="Xiao L."/>
        </authorList>
    </citation>
    <scope>NUCLEOTIDE SEQUENCE [LARGE SCALE GENOMIC DNA]</scope>
    <source>
        <strain evidence="1 2">CHN_HEN01</strain>
    </source>
</reference>
<organism evidence="1 2">
    <name type="scientific">Cyclospora cayetanensis</name>
    <dbReference type="NCBI Taxonomy" id="88456"/>
    <lineage>
        <taxon>Eukaryota</taxon>
        <taxon>Sar</taxon>
        <taxon>Alveolata</taxon>
        <taxon>Apicomplexa</taxon>
        <taxon>Conoidasida</taxon>
        <taxon>Coccidia</taxon>
        <taxon>Eucoccidiorida</taxon>
        <taxon>Eimeriorina</taxon>
        <taxon>Eimeriidae</taxon>
        <taxon>Cyclospora</taxon>
    </lineage>
</organism>
<dbReference type="AlphaFoldDB" id="A0A1D3CST3"/>
<evidence type="ECO:0000313" key="2">
    <source>
        <dbReference type="Proteomes" id="UP000095192"/>
    </source>
</evidence>
<name>A0A1D3CST3_9EIME</name>
<proteinExistence type="predicted"/>
<dbReference type="VEuPathDB" id="ToxoDB:cyc_08240"/>
<protein>
    <submittedName>
        <fullName evidence="1">Uncharacterized protein</fullName>
    </submittedName>
</protein>
<keyword evidence="2" id="KW-1185">Reference proteome</keyword>
<comment type="caution">
    <text evidence="1">The sequence shown here is derived from an EMBL/GenBank/DDBJ whole genome shotgun (WGS) entry which is preliminary data.</text>
</comment>
<dbReference type="InParanoid" id="A0A1D3CST3"/>
<sequence>MQQQDAQGLLQQEALKSCAALLRHIEAAKSKWEAAEATATAARGVLVLCADAAEKLLAGAASSSSSSSTVTTAAAVKQQVTLLHESAERLQLLLQAASTQGAELQRQLLQQQQIQQQHHMQQQEDSSSAEETGFLDELVDYETNDPLEPYLRCHLPQQQKASSSRHKALLQNRHLPNAWEAFVRGLCSSGFRG</sequence>